<feature type="transmembrane region" description="Helical" evidence="6">
    <location>
        <begin position="58"/>
        <end position="91"/>
    </location>
</feature>
<dbReference type="PANTHER" id="PTHR43124">
    <property type="entry name" value="PURINE EFFLUX PUMP PBUE"/>
    <property type="match status" value="1"/>
</dbReference>
<dbReference type="Gene3D" id="1.20.1250.20">
    <property type="entry name" value="MFS general substrate transporter like domains"/>
    <property type="match status" value="1"/>
</dbReference>
<dbReference type="PROSITE" id="PS50850">
    <property type="entry name" value="MFS"/>
    <property type="match status" value="1"/>
</dbReference>
<keyword evidence="2" id="KW-1003">Cell membrane</keyword>
<sequence length="252" mass="27826">MSYRILYPFLPVFAHSLGVSFERAALFATVRSFMGLVSPFFGGILDRKGHRKGLFLGMVLLSAGACLIFAWPAFYSVLAAFAVLGLAKAIYDPSVQAYVSSFSSYRYRAKAIGFTELSWATSWFLGMPLCAFLIQKWSWHAPFIFMASAGLVSLALTLSLPPYPSTLPAPDDIKSDPEHHSQTKLPTRIYFILAMSFFMLFSNENLIVVYGAWMQESFGVKLMSLGAISFIIGFGELSGEITVTAWGDRVGK</sequence>
<evidence type="ECO:0000313" key="8">
    <source>
        <dbReference type="EMBL" id="HDL90056.1"/>
    </source>
</evidence>
<evidence type="ECO:0000256" key="3">
    <source>
        <dbReference type="ARBA" id="ARBA00022692"/>
    </source>
</evidence>
<dbReference type="Proteomes" id="UP000886355">
    <property type="component" value="Unassembled WGS sequence"/>
</dbReference>
<dbReference type="InterPro" id="IPR036259">
    <property type="entry name" value="MFS_trans_sf"/>
</dbReference>
<feature type="transmembrane region" description="Helical" evidence="6">
    <location>
        <begin position="141"/>
        <end position="160"/>
    </location>
</feature>
<evidence type="ECO:0000259" key="7">
    <source>
        <dbReference type="PROSITE" id="PS50850"/>
    </source>
</evidence>
<reference evidence="8" key="1">
    <citation type="journal article" date="2020" name="mSystems">
        <title>Genome- and Community-Level Interaction Insights into Carbon Utilization and Element Cycling Functions of Hydrothermarchaeota in Hydrothermal Sediment.</title>
        <authorList>
            <person name="Zhou Z."/>
            <person name="Liu Y."/>
            <person name="Xu W."/>
            <person name="Pan J."/>
            <person name="Luo Z.H."/>
            <person name="Li M."/>
        </authorList>
    </citation>
    <scope>NUCLEOTIDE SEQUENCE [LARGE SCALE GENOMIC DNA]</scope>
    <source>
        <strain evidence="8">HyVt-19</strain>
    </source>
</reference>
<dbReference type="InterPro" id="IPR011701">
    <property type="entry name" value="MFS"/>
</dbReference>
<evidence type="ECO:0000256" key="1">
    <source>
        <dbReference type="ARBA" id="ARBA00004651"/>
    </source>
</evidence>
<protein>
    <submittedName>
        <fullName evidence="8">MFS transporter</fullName>
    </submittedName>
</protein>
<evidence type="ECO:0000256" key="4">
    <source>
        <dbReference type="ARBA" id="ARBA00022989"/>
    </source>
</evidence>
<evidence type="ECO:0000256" key="6">
    <source>
        <dbReference type="SAM" id="Phobius"/>
    </source>
</evidence>
<keyword evidence="3 6" id="KW-0812">Transmembrane</keyword>
<dbReference type="InterPro" id="IPR020846">
    <property type="entry name" value="MFS_dom"/>
</dbReference>
<dbReference type="InterPro" id="IPR050189">
    <property type="entry name" value="MFS_Efflux_Transporters"/>
</dbReference>
<feature type="non-terminal residue" evidence="8">
    <location>
        <position position="252"/>
    </location>
</feature>
<dbReference type="GO" id="GO:0005886">
    <property type="term" value="C:plasma membrane"/>
    <property type="evidence" value="ECO:0007669"/>
    <property type="project" value="UniProtKB-SubCell"/>
</dbReference>
<feature type="domain" description="Major facilitator superfamily (MFS) profile" evidence="7">
    <location>
        <begin position="1"/>
        <end position="252"/>
    </location>
</feature>
<keyword evidence="5 6" id="KW-0472">Membrane</keyword>
<dbReference type="PANTHER" id="PTHR43124:SF3">
    <property type="entry name" value="CHLORAMPHENICOL EFFLUX PUMP RV0191"/>
    <property type="match status" value="1"/>
</dbReference>
<accession>A0A7C1AYB2</accession>
<keyword evidence="4 6" id="KW-1133">Transmembrane helix</keyword>
<name>A0A7C1AYB2_9BACT</name>
<comment type="caution">
    <text evidence="8">The sequence shown here is derived from an EMBL/GenBank/DDBJ whole genome shotgun (WGS) entry which is preliminary data.</text>
</comment>
<proteinExistence type="predicted"/>
<dbReference type="SUPFAM" id="SSF103473">
    <property type="entry name" value="MFS general substrate transporter"/>
    <property type="match status" value="1"/>
</dbReference>
<feature type="transmembrane region" description="Helical" evidence="6">
    <location>
        <begin position="189"/>
        <end position="213"/>
    </location>
</feature>
<evidence type="ECO:0000256" key="5">
    <source>
        <dbReference type="ARBA" id="ARBA00023136"/>
    </source>
</evidence>
<dbReference type="Pfam" id="PF07690">
    <property type="entry name" value="MFS_1"/>
    <property type="match status" value="1"/>
</dbReference>
<comment type="subcellular location">
    <subcellularLocation>
        <location evidence="1">Cell membrane</location>
        <topology evidence="1">Multi-pass membrane protein</topology>
    </subcellularLocation>
</comment>
<dbReference type="GO" id="GO:0022857">
    <property type="term" value="F:transmembrane transporter activity"/>
    <property type="evidence" value="ECO:0007669"/>
    <property type="project" value="InterPro"/>
</dbReference>
<evidence type="ECO:0000256" key="2">
    <source>
        <dbReference type="ARBA" id="ARBA00022475"/>
    </source>
</evidence>
<dbReference type="AlphaFoldDB" id="A0A7C1AYB2"/>
<feature type="transmembrane region" description="Helical" evidence="6">
    <location>
        <begin position="24"/>
        <end position="46"/>
    </location>
</feature>
<feature type="transmembrane region" description="Helical" evidence="6">
    <location>
        <begin position="111"/>
        <end position="134"/>
    </location>
</feature>
<gene>
    <name evidence="8" type="ORF">ENG14_04045</name>
</gene>
<organism evidence="8">
    <name type="scientific">Thermodesulforhabdus norvegica</name>
    <dbReference type="NCBI Taxonomy" id="39841"/>
    <lineage>
        <taxon>Bacteria</taxon>
        <taxon>Pseudomonadati</taxon>
        <taxon>Thermodesulfobacteriota</taxon>
        <taxon>Syntrophobacteria</taxon>
        <taxon>Syntrophobacterales</taxon>
        <taxon>Thermodesulforhabdaceae</taxon>
        <taxon>Thermodesulforhabdus</taxon>
    </lineage>
</organism>
<dbReference type="EMBL" id="DQZW01000192">
    <property type="protein sequence ID" value="HDL90056.1"/>
    <property type="molecule type" value="Genomic_DNA"/>
</dbReference>
<feature type="transmembrane region" description="Helical" evidence="6">
    <location>
        <begin position="225"/>
        <end position="246"/>
    </location>
</feature>